<dbReference type="SUPFAM" id="SSF82866">
    <property type="entry name" value="Multidrug efflux transporter AcrB transmembrane domain"/>
    <property type="match status" value="2"/>
</dbReference>
<keyword evidence="1" id="KW-1133">Transmembrane helix</keyword>
<dbReference type="PRINTS" id="PR00702">
    <property type="entry name" value="ACRIFLAVINRP"/>
</dbReference>
<dbReference type="Gene3D" id="1.20.1640.10">
    <property type="entry name" value="Multidrug efflux transporter AcrB transmembrane domain"/>
    <property type="match status" value="2"/>
</dbReference>
<feature type="transmembrane region" description="Helical" evidence="1">
    <location>
        <begin position="390"/>
        <end position="415"/>
    </location>
</feature>
<dbReference type="PANTHER" id="PTHR32063">
    <property type="match status" value="1"/>
</dbReference>
<dbReference type="SUPFAM" id="SSF82714">
    <property type="entry name" value="Multidrug efflux transporter AcrB TolC docking domain, DN and DC subdomains"/>
    <property type="match status" value="2"/>
</dbReference>
<dbReference type="Gene3D" id="3.30.2090.10">
    <property type="entry name" value="Multidrug efflux transporter AcrB TolC docking domain, DN and DC subdomains"/>
    <property type="match status" value="2"/>
</dbReference>
<feature type="transmembrane region" description="Helical" evidence="1">
    <location>
        <begin position="874"/>
        <end position="893"/>
    </location>
</feature>
<dbReference type="Gene3D" id="3.30.70.1320">
    <property type="entry name" value="Multidrug efflux transporter AcrB pore domain like"/>
    <property type="match status" value="1"/>
</dbReference>
<proteinExistence type="predicted"/>
<feature type="transmembrane region" description="Helical" evidence="1">
    <location>
        <begin position="975"/>
        <end position="994"/>
    </location>
</feature>
<dbReference type="KEGG" id="sgp:SpiGrapes_2302"/>
<evidence type="ECO:0000256" key="1">
    <source>
        <dbReference type="SAM" id="Phobius"/>
    </source>
</evidence>
<evidence type="ECO:0000313" key="3">
    <source>
        <dbReference type="Proteomes" id="UP000005632"/>
    </source>
</evidence>
<dbReference type="STRING" id="158190.SpiGrapes_2302"/>
<dbReference type="AlphaFoldDB" id="G8QSE8"/>
<dbReference type="OrthoDB" id="366306at2"/>
<dbReference type="Gene3D" id="3.30.70.1440">
    <property type="entry name" value="Multidrug efflux transporter AcrB pore domain"/>
    <property type="match status" value="1"/>
</dbReference>
<evidence type="ECO:0000313" key="2">
    <source>
        <dbReference type="EMBL" id="AEV30078.1"/>
    </source>
</evidence>
<feature type="transmembrane region" description="Helical" evidence="1">
    <location>
        <begin position="926"/>
        <end position="949"/>
    </location>
</feature>
<dbReference type="RefSeq" id="WP_014270919.1">
    <property type="nucleotide sequence ID" value="NC_016633.1"/>
</dbReference>
<dbReference type="SUPFAM" id="SSF82693">
    <property type="entry name" value="Multidrug efflux transporter AcrB pore domain, PN1, PN2, PC1 and PC2 subdomains"/>
    <property type="match status" value="3"/>
</dbReference>
<organism evidence="2 3">
    <name type="scientific">Sphaerochaeta pleomorpha (strain ATCC BAA-1885 / DSM 22778 / Grapes)</name>
    <dbReference type="NCBI Taxonomy" id="158190"/>
    <lineage>
        <taxon>Bacteria</taxon>
        <taxon>Pseudomonadati</taxon>
        <taxon>Spirochaetota</taxon>
        <taxon>Spirochaetia</taxon>
        <taxon>Spirochaetales</taxon>
        <taxon>Sphaerochaetaceae</taxon>
        <taxon>Sphaerochaeta</taxon>
    </lineage>
</organism>
<sequence>MSPSKSAVKHPTTVLIIFVLLTALGIYSIQKLPIDLFPDMDIPYILVQTTYTNASPSEVEDKLTRTLENALSGVSGLKKLSSTSSEGSSTIILEFNMGTDLSEAANTIRDRFDLVRNYLPSEAFSPMILKLDPTMMPIMTLALTSDSLSPEELRKIADSTVQPRLEQIDGVASTTLSGGRERAIRVEIQKDKLKSYNLTISQVSQMIAIQNLQTSVGQIDEDGLDWSIAANGEYTSLDDLRNTVISYKVGSDAEAKRILLGDIALVSDSYKDVASYAYFDGVPSVTISIQKQTGKNTVTTANAVRKQMATIQNVLPAHTKLSEAFNTSDVVEQAVDQVVNSALQGALLAVLVLLIFLRSFKSTLIVGLSIPISLAITLGVMYFSGFSLNLMTLAGLALGVGMLVDNSIVILENIYSYRENGTKPTVAAILGSQEMLTAIVSSTLTTICVFLPMIMYKKQLGMAGQVFNSLAFTVVISLLCSLFVAVTLVPVLASKYLKLGNIQKRNSKGIQKKISSVFEALDNSYAKMVRFVLHHKVFTLLFIVALLGVSIMQITRVGFIYMPENEQNSVSVNIELPQGTNLDVTNDVLQQFNALALESLEGVKMSVSSSGGGSNPMASSGGANTASARYTLYSSNERQEGWDNDASARKKLEQLFNLFPEAKFTIESSSLTSSLGGGGLDISIKSNDLELCRETSLAIKQLLTNEAGSLVKDVESSLNDGLPQLTIVYDRERMYALGLNIASVNSELQSAIKGATVTRYRENGDEVDVIVGLRAEDKSQIADLDEITVSNSSGMKISLSNFAHYERSKAPVSITREDQSRIVHVTAKLQEGQTVDKVQKEVEKMVAANIPSDNDLILSYGGDYQQLMEGLRTFAEIIIIAILLVFAVMASQFESFLKPFIIIFSIPLSIIGIVAIYMITGQTFSLITAVGLLILVGIIVNNGIVLVSYTDLLQKRGFSLEEACVQAAKSRLRPILMTTLTTILALVPMAFFPGEGSEMVQPIGQTVLGGLGFGTLMTLFLMPTLYYVFNRGSEKRMHKKMEKEVERLSDSQQL</sequence>
<dbReference type="Gene3D" id="3.30.70.1430">
    <property type="entry name" value="Multidrug efflux transporter AcrB pore domain"/>
    <property type="match status" value="2"/>
</dbReference>
<dbReference type="GO" id="GO:0005886">
    <property type="term" value="C:plasma membrane"/>
    <property type="evidence" value="ECO:0007669"/>
    <property type="project" value="TreeGrafter"/>
</dbReference>
<dbReference type="InterPro" id="IPR027463">
    <property type="entry name" value="AcrB_DN_DC_subdom"/>
</dbReference>
<feature type="transmembrane region" description="Helical" evidence="1">
    <location>
        <begin position="537"/>
        <end position="562"/>
    </location>
</feature>
<feature type="transmembrane region" description="Helical" evidence="1">
    <location>
        <begin position="900"/>
        <end position="920"/>
    </location>
</feature>
<feature type="transmembrane region" description="Helical" evidence="1">
    <location>
        <begin position="12"/>
        <end position="29"/>
    </location>
</feature>
<dbReference type="PANTHER" id="PTHR32063:SF0">
    <property type="entry name" value="SWARMING MOTILITY PROTEIN SWRC"/>
    <property type="match status" value="1"/>
</dbReference>
<keyword evidence="1" id="KW-0472">Membrane</keyword>
<feature type="transmembrane region" description="Helical" evidence="1">
    <location>
        <begin position="436"/>
        <end position="455"/>
    </location>
</feature>
<feature type="transmembrane region" description="Helical" evidence="1">
    <location>
        <begin position="338"/>
        <end position="357"/>
    </location>
</feature>
<feature type="transmembrane region" description="Helical" evidence="1">
    <location>
        <begin position="1006"/>
        <end position="1029"/>
    </location>
</feature>
<dbReference type="EMBL" id="CP003155">
    <property type="protein sequence ID" value="AEV30078.1"/>
    <property type="molecule type" value="Genomic_DNA"/>
</dbReference>
<accession>G8QSE8</accession>
<name>G8QSE8_SPHPG</name>
<keyword evidence="3" id="KW-1185">Reference proteome</keyword>
<protein>
    <submittedName>
        <fullName evidence="2">Cation/multidrug efflux pump</fullName>
    </submittedName>
</protein>
<dbReference type="InterPro" id="IPR001036">
    <property type="entry name" value="Acrflvin-R"/>
</dbReference>
<dbReference type="GO" id="GO:0042910">
    <property type="term" value="F:xenobiotic transmembrane transporter activity"/>
    <property type="evidence" value="ECO:0007669"/>
    <property type="project" value="TreeGrafter"/>
</dbReference>
<keyword evidence="1" id="KW-0812">Transmembrane</keyword>
<dbReference type="HOGENOM" id="CLU_002755_1_2_12"/>
<feature type="transmembrane region" description="Helical" evidence="1">
    <location>
        <begin position="467"/>
        <end position="493"/>
    </location>
</feature>
<dbReference type="Pfam" id="PF00873">
    <property type="entry name" value="ACR_tran"/>
    <property type="match status" value="1"/>
</dbReference>
<dbReference type="eggNOG" id="COG0841">
    <property type="taxonomic scope" value="Bacteria"/>
</dbReference>
<gene>
    <name evidence="2" type="ordered locus">SpiGrapes_2302</name>
</gene>
<dbReference type="Proteomes" id="UP000005632">
    <property type="component" value="Chromosome"/>
</dbReference>
<reference evidence="2 3" key="1">
    <citation type="submission" date="2011-11" db="EMBL/GenBank/DDBJ databases">
        <title>Complete sequence of Spirochaeta sp. grapes.</title>
        <authorList>
            <consortium name="US DOE Joint Genome Institute"/>
            <person name="Lucas S."/>
            <person name="Han J."/>
            <person name="Lapidus A."/>
            <person name="Cheng J.-F."/>
            <person name="Goodwin L."/>
            <person name="Pitluck S."/>
            <person name="Peters L."/>
            <person name="Ovchinnikova G."/>
            <person name="Munk A.C."/>
            <person name="Detter J.C."/>
            <person name="Han C."/>
            <person name="Tapia R."/>
            <person name="Land M."/>
            <person name="Hauser L."/>
            <person name="Kyrpides N."/>
            <person name="Ivanova N."/>
            <person name="Pagani I."/>
            <person name="Ritalahtilisa K."/>
            <person name="Loeffler F."/>
            <person name="Woyke T."/>
        </authorList>
    </citation>
    <scope>NUCLEOTIDE SEQUENCE [LARGE SCALE GENOMIC DNA]</scope>
    <source>
        <strain evidence="3">ATCC BAA-1885 / DSM 22778 / Grapes</strain>
    </source>
</reference>
<feature type="transmembrane region" description="Helical" evidence="1">
    <location>
        <begin position="364"/>
        <end position="384"/>
    </location>
</feature>